<reference evidence="6 7" key="1">
    <citation type="submission" date="2016-01" db="EMBL/GenBank/DDBJ databases">
        <title>The new phylogeny of the genus Mycobacterium.</title>
        <authorList>
            <person name="Tarcisio F."/>
            <person name="Conor M."/>
            <person name="Antonella G."/>
            <person name="Elisabetta G."/>
            <person name="Giulia F.S."/>
            <person name="Sara T."/>
            <person name="Anna F."/>
            <person name="Clotilde B."/>
            <person name="Roberto B."/>
            <person name="Veronica D.S."/>
            <person name="Fabio R."/>
            <person name="Monica P."/>
            <person name="Olivier J."/>
            <person name="Enrico T."/>
            <person name="Nicola S."/>
        </authorList>
    </citation>
    <scope>NUCLEOTIDE SEQUENCE [LARGE SCALE GENOMIC DNA]</scope>
    <source>
        <strain evidence="6 7">DSM 44626</strain>
    </source>
</reference>
<evidence type="ECO:0000256" key="4">
    <source>
        <dbReference type="PROSITE-ProRule" id="PRU00335"/>
    </source>
</evidence>
<dbReference type="InterPro" id="IPR001647">
    <property type="entry name" value="HTH_TetR"/>
</dbReference>
<dbReference type="Proteomes" id="UP000193710">
    <property type="component" value="Unassembled WGS sequence"/>
</dbReference>
<dbReference type="SUPFAM" id="SSF48498">
    <property type="entry name" value="Tetracyclin repressor-like, C-terminal domain"/>
    <property type="match status" value="1"/>
</dbReference>
<gene>
    <name evidence="6" type="ORF">AWC29_29465</name>
</gene>
<evidence type="ECO:0000256" key="2">
    <source>
        <dbReference type="ARBA" id="ARBA00023125"/>
    </source>
</evidence>
<dbReference type="InterPro" id="IPR009057">
    <property type="entry name" value="Homeodomain-like_sf"/>
</dbReference>
<dbReference type="Pfam" id="PF00440">
    <property type="entry name" value="TetR_N"/>
    <property type="match status" value="1"/>
</dbReference>
<dbReference type="InterPro" id="IPR011075">
    <property type="entry name" value="TetR_C"/>
</dbReference>
<dbReference type="EMBL" id="LQPY01000042">
    <property type="protein sequence ID" value="ORW99109.1"/>
    <property type="molecule type" value="Genomic_DNA"/>
</dbReference>
<feature type="domain" description="HTH tetR-type" evidence="5">
    <location>
        <begin position="15"/>
        <end position="75"/>
    </location>
</feature>
<dbReference type="RefSeq" id="WP_036465679.1">
    <property type="nucleotide sequence ID" value="NZ_HG964446.1"/>
</dbReference>
<feature type="DNA-binding region" description="H-T-H motif" evidence="4">
    <location>
        <begin position="38"/>
        <end position="57"/>
    </location>
</feature>
<dbReference type="PROSITE" id="PS50977">
    <property type="entry name" value="HTH_TETR_2"/>
    <property type="match status" value="1"/>
</dbReference>
<dbReference type="PANTHER" id="PTHR30055">
    <property type="entry name" value="HTH-TYPE TRANSCRIPTIONAL REGULATOR RUTR"/>
    <property type="match status" value="1"/>
</dbReference>
<dbReference type="Gene3D" id="1.10.357.10">
    <property type="entry name" value="Tetracycline Repressor, domain 2"/>
    <property type="match status" value="1"/>
</dbReference>
<dbReference type="InterPro" id="IPR036271">
    <property type="entry name" value="Tet_transcr_reg_TetR-rel_C_sf"/>
</dbReference>
<dbReference type="Pfam" id="PF16859">
    <property type="entry name" value="TetR_C_11"/>
    <property type="match status" value="1"/>
</dbReference>
<proteinExistence type="predicted"/>
<keyword evidence="2 4" id="KW-0238">DNA-binding</keyword>
<dbReference type="InterPro" id="IPR050109">
    <property type="entry name" value="HTH-type_TetR-like_transc_reg"/>
</dbReference>
<keyword evidence="1" id="KW-0805">Transcription regulation</keyword>
<organism evidence="6 7">
    <name type="scientific">Mycobacterium triplex</name>
    <dbReference type="NCBI Taxonomy" id="47839"/>
    <lineage>
        <taxon>Bacteria</taxon>
        <taxon>Bacillati</taxon>
        <taxon>Actinomycetota</taxon>
        <taxon>Actinomycetes</taxon>
        <taxon>Mycobacteriales</taxon>
        <taxon>Mycobacteriaceae</taxon>
        <taxon>Mycobacterium</taxon>
        <taxon>Mycobacterium simiae complex</taxon>
    </lineage>
</organism>
<evidence type="ECO:0000313" key="6">
    <source>
        <dbReference type="EMBL" id="ORW99109.1"/>
    </source>
</evidence>
<keyword evidence="7" id="KW-1185">Reference proteome</keyword>
<evidence type="ECO:0000256" key="3">
    <source>
        <dbReference type="ARBA" id="ARBA00023163"/>
    </source>
</evidence>
<evidence type="ECO:0000256" key="1">
    <source>
        <dbReference type="ARBA" id="ARBA00023015"/>
    </source>
</evidence>
<comment type="caution">
    <text evidence="6">The sequence shown here is derived from an EMBL/GenBank/DDBJ whole genome shotgun (WGS) entry which is preliminary data.</text>
</comment>
<sequence length="198" mass="22020">MARTAHRGAESPLLSARERELLEVTLELLQEHGYEGLTVDAVATRARASKATIYRRWPSKAELVTAAFIESVRQVAVAPNTGTLRGDLLHLGKVMCERAPAFASTVRAVVFEVPRSPALNAAMRAQFFYPREALIRHVLRQAADRGEIEKAAIDNELLDLLPGYLLFRFIISSRPPSPRTVETLVDQVIIPSLTRPIR</sequence>
<name>A0ABX3VXP9_9MYCO</name>
<accession>A0ABX3VXP9</accession>
<protein>
    <submittedName>
        <fullName evidence="6">TetR family transcriptional regulator</fullName>
    </submittedName>
</protein>
<evidence type="ECO:0000313" key="7">
    <source>
        <dbReference type="Proteomes" id="UP000193710"/>
    </source>
</evidence>
<dbReference type="PANTHER" id="PTHR30055:SF149">
    <property type="entry name" value="TETR-FAMILY TRANSCRIPTIONAL REGULATOR"/>
    <property type="match status" value="1"/>
</dbReference>
<evidence type="ECO:0000259" key="5">
    <source>
        <dbReference type="PROSITE" id="PS50977"/>
    </source>
</evidence>
<dbReference type="PRINTS" id="PR00455">
    <property type="entry name" value="HTHTETR"/>
</dbReference>
<dbReference type="SUPFAM" id="SSF46689">
    <property type="entry name" value="Homeodomain-like"/>
    <property type="match status" value="1"/>
</dbReference>
<dbReference type="Gene3D" id="1.10.10.60">
    <property type="entry name" value="Homeodomain-like"/>
    <property type="match status" value="1"/>
</dbReference>
<keyword evidence="3" id="KW-0804">Transcription</keyword>
<dbReference type="InterPro" id="IPR023772">
    <property type="entry name" value="DNA-bd_HTH_TetR-type_CS"/>
</dbReference>
<dbReference type="PROSITE" id="PS01081">
    <property type="entry name" value="HTH_TETR_1"/>
    <property type="match status" value="1"/>
</dbReference>